<sequence length="909" mass="97395">MQQRGRAGTGAPPTGDQTLAQPLSRPQSRPQSRHADDTDAPQASVAIAAAARLAQPVPAGHLDELRLPAGTLRDAWARFFAVVGEPGMVELAPRAAAMARQIRDNGVTYNVYADQGAARAWPLELFPFLVTEQDWRVIERGAAQRATLANAILADIYGEQTLLSRGLLPPGLVYGHPGYLHPLRGYQPPGGSFLQIVAVDLVHTEDGWTVMAHRTDTPSGMGYALENRLIISSLFTDAFRDLHVRRLPPAFAQLVSTLAHAPLAAATEAGSGRDGAAASGTGHHIVLLTPGPYSETYFEHTFLARYLGITLVEGKDLTVRNDVVYLKTFGGLERVDVVLRRLDDVFCDPLELRHDSTLGVPGLLEAMRAGNVMVSNVPGSGFLESPAIHGFLPGIAEALLGEPLLLPGVPSWWCGEDAAREQALATLPEAFVMPTYPRRADLTDEPVVGMELGLQALDGWRERIARMPDRYTLQPPLPLSHTPCWEGDRIGSRAAMLRVFAVADGNGGWQVMAGGFSRLAAPRLESVSMQLGGTSADTWVLSGQPVPAAPLAGRAGLVVPAPARTPARALAVSSRAAENLFWAGRYAERAENNVRLCRQILGSIESSDDTDDGTLSMVGRLAQLAGLVPAEAPQPKVSLRLFERSLVATLADARAGTGLVRNLAAHAATASEIRNRLSNDHWRTILAARNDFGDAMMEATLATGDGGSVSYDRARVLAALEHLAMQLGAINGAQGDRMSRDEAWRLVFIGRHIERLSTMSGFLLAAIDTGALRSRSGFELLLHLFDCTLTYRSLYPGRTDLAALVDLLVLEPTNPRGLYGLLERLRGKLVQLAPGGSAQARVPLAELLPAPSALPTRAALCEALCDADGDAASLSALCLQFIERMARVSDEISARYFSHAAANPDADIQ</sequence>
<dbReference type="InterPro" id="IPR007296">
    <property type="entry name" value="DUF403"/>
</dbReference>
<organism evidence="4 5">
    <name type="scientific">Cupriavidus yeoncheonensis</name>
    <dbReference type="NCBI Taxonomy" id="1462994"/>
    <lineage>
        <taxon>Bacteria</taxon>
        <taxon>Pseudomonadati</taxon>
        <taxon>Pseudomonadota</taxon>
        <taxon>Betaproteobacteria</taxon>
        <taxon>Burkholderiales</taxon>
        <taxon>Burkholderiaceae</taxon>
        <taxon>Cupriavidus</taxon>
    </lineage>
</organism>
<keyword evidence="5" id="KW-1185">Reference proteome</keyword>
<feature type="region of interest" description="Disordered" evidence="1">
    <location>
        <begin position="1"/>
        <end position="41"/>
    </location>
</feature>
<evidence type="ECO:0000313" key="5">
    <source>
        <dbReference type="Proteomes" id="UP000672934"/>
    </source>
</evidence>
<evidence type="ECO:0000313" key="4">
    <source>
        <dbReference type="EMBL" id="CAG2131899.1"/>
    </source>
</evidence>
<dbReference type="RefSeq" id="WP_230426741.1">
    <property type="nucleotide sequence ID" value="NZ_CAJPUY010000003.1"/>
</dbReference>
<dbReference type="InterPro" id="IPR025841">
    <property type="entry name" value="CP_ATPgrasp_2"/>
</dbReference>
<dbReference type="Gene3D" id="3.40.50.11290">
    <property type="match status" value="1"/>
</dbReference>
<dbReference type="PANTHER" id="PTHR34595:SF2">
    <property type="entry name" value="BLR2978 PROTEIN"/>
    <property type="match status" value="1"/>
</dbReference>
<name>A0A916MTP5_9BURK</name>
<dbReference type="EMBL" id="CAJPUY010000003">
    <property type="protein sequence ID" value="CAG2131899.1"/>
    <property type="molecule type" value="Genomic_DNA"/>
</dbReference>
<feature type="domain" description="Circularly permuted ATP-grasp type 2" evidence="3">
    <location>
        <begin position="127"/>
        <end position="520"/>
    </location>
</feature>
<evidence type="ECO:0000259" key="3">
    <source>
        <dbReference type="Pfam" id="PF14403"/>
    </source>
</evidence>
<feature type="compositionally biased region" description="Polar residues" evidence="1">
    <location>
        <begin position="15"/>
        <end position="30"/>
    </location>
</feature>
<comment type="caution">
    <text evidence="4">The sequence shown here is derived from an EMBL/GenBank/DDBJ whole genome shotgun (WGS) entry which is preliminary data.</text>
</comment>
<dbReference type="Pfam" id="PF14403">
    <property type="entry name" value="CP_ATPgrasp_2"/>
    <property type="match status" value="1"/>
</dbReference>
<proteinExistence type="predicted"/>
<evidence type="ECO:0000259" key="2">
    <source>
        <dbReference type="Pfam" id="PF04168"/>
    </source>
</evidence>
<reference evidence="4" key="1">
    <citation type="submission" date="2021-03" db="EMBL/GenBank/DDBJ databases">
        <authorList>
            <person name="Peeters C."/>
        </authorList>
    </citation>
    <scope>NUCLEOTIDE SEQUENCE</scope>
    <source>
        <strain evidence="4">LMG 31506</strain>
    </source>
</reference>
<protein>
    <recommendedName>
        <fullName evidence="6">DUF403 domain-containing protein</fullName>
    </recommendedName>
</protein>
<gene>
    <name evidence="4" type="ORF">LMG31506_00919</name>
</gene>
<evidence type="ECO:0008006" key="6">
    <source>
        <dbReference type="Google" id="ProtNLM"/>
    </source>
</evidence>
<dbReference type="Pfam" id="PF04168">
    <property type="entry name" value="Alpha-E"/>
    <property type="match status" value="1"/>
</dbReference>
<feature type="domain" description="DUF403" evidence="2">
    <location>
        <begin position="573"/>
        <end position="897"/>
    </location>
</feature>
<dbReference type="Proteomes" id="UP000672934">
    <property type="component" value="Unassembled WGS sequence"/>
</dbReference>
<dbReference type="PANTHER" id="PTHR34595">
    <property type="entry name" value="BLR5612 PROTEIN"/>
    <property type="match status" value="1"/>
</dbReference>
<dbReference type="InterPro" id="IPR051680">
    <property type="entry name" value="ATP-dep_Glu-Cys_Ligase-2"/>
</dbReference>
<dbReference type="AlphaFoldDB" id="A0A916MTP5"/>
<evidence type="ECO:0000256" key="1">
    <source>
        <dbReference type="SAM" id="MobiDB-lite"/>
    </source>
</evidence>
<dbReference type="SUPFAM" id="SSF56059">
    <property type="entry name" value="Glutathione synthetase ATP-binding domain-like"/>
    <property type="match status" value="1"/>
</dbReference>
<accession>A0A916MTP5</accession>